<comment type="similarity">
    <text evidence="2">Belongs to the VKOR family.</text>
</comment>
<dbReference type="Pfam" id="PF07884">
    <property type="entry name" value="VKOR"/>
    <property type="match status" value="1"/>
</dbReference>
<evidence type="ECO:0000313" key="13">
    <source>
        <dbReference type="Proteomes" id="UP000295497"/>
    </source>
</evidence>
<evidence type="ECO:0000256" key="4">
    <source>
        <dbReference type="ARBA" id="ARBA00022719"/>
    </source>
</evidence>
<reference evidence="12 13" key="1">
    <citation type="submission" date="2015-09" db="EMBL/GenBank/DDBJ databases">
        <title>Sorangium comparison.</title>
        <authorList>
            <person name="Zaburannyi N."/>
            <person name="Bunk B."/>
            <person name="Overmann J."/>
            <person name="Mueller R."/>
        </authorList>
    </citation>
    <scope>NUCLEOTIDE SEQUENCE [LARGE SCALE GENOMIC DNA]</scope>
    <source>
        <strain evidence="12 13">So ce836</strain>
    </source>
</reference>
<gene>
    <name evidence="12" type="ORF">SOCE836_052470</name>
</gene>
<proteinExistence type="inferred from homology"/>
<protein>
    <submittedName>
        <fullName evidence="12">Vitamin K epoxide reductase</fullName>
    </submittedName>
</protein>
<dbReference type="InterPro" id="IPR038354">
    <property type="entry name" value="VKOR_sf"/>
</dbReference>
<dbReference type="GO" id="GO:0016020">
    <property type="term" value="C:membrane"/>
    <property type="evidence" value="ECO:0007669"/>
    <property type="project" value="UniProtKB-SubCell"/>
</dbReference>
<evidence type="ECO:0000313" key="12">
    <source>
        <dbReference type="EMBL" id="AUX33094.1"/>
    </source>
</evidence>
<keyword evidence="5 10" id="KW-1133">Transmembrane helix</keyword>
<sequence length="188" mass="19771">MRKGRAHGAMLGGREDGWRRGLPGAGALRAALQRGRSRDLARRRLIAAVSLTGGASMAVVSLFQLGIIEHLPDPPLPGFDSAKVTSSDIAFGLTMPDAPLALTSFASNLALAGWGGAERARNTPWIPVAVAAKAAVEAAVSGWLLVQMRRRERAWCAYCLVAMAANMAVFALSLPEGWAALGKARARS</sequence>
<name>A0A4P2QS53_SORCE</name>
<dbReference type="Proteomes" id="UP000295497">
    <property type="component" value="Chromosome"/>
</dbReference>
<evidence type="ECO:0000256" key="6">
    <source>
        <dbReference type="ARBA" id="ARBA00023002"/>
    </source>
</evidence>
<dbReference type="EMBL" id="CP012672">
    <property type="protein sequence ID" value="AUX33094.1"/>
    <property type="molecule type" value="Genomic_DNA"/>
</dbReference>
<keyword evidence="8" id="KW-1015">Disulfide bond</keyword>
<evidence type="ECO:0000256" key="7">
    <source>
        <dbReference type="ARBA" id="ARBA00023136"/>
    </source>
</evidence>
<evidence type="ECO:0000256" key="2">
    <source>
        <dbReference type="ARBA" id="ARBA00006214"/>
    </source>
</evidence>
<comment type="subcellular location">
    <subcellularLocation>
        <location evidence="1">Membrane</location>
        <topology evidence="1">Multi-pass membrane protein</topology>
    </subcellularLocation>
</comment>
<evidence type="ECO:0000256" key="5">
    <source>
        <dbReference type="ARBA" id="ARBA00022989"/>
    </source>
</evidence>
<dbReference type="SMART" id="SM00756">
    <property type="entry name" value="VKc"/>
    <property type="match status" value="1"/>
</dbReference>
<keyword evidence="3 10" id="KW-0812">Transmembrane</keyword>
<dbReference type="AlphaFoldDB" id="A0A4P2QS53"/>
<dbReference type="GO" id="GO:0016491">
    <property type="term" value="F:oxidoreductase activity"/>
    <property type="evidence" value="ECO:0007669"/>
    <property type="project" value="UniProtKB-KW"/>
</dbReference>
<feature type="domain" description="Vitamin K epoxide reductase" evidence="11">
    <location>
        <begin position="39"/>
        <end position="177"/>
    </location>
</feature>
<evidence type="ECO:0000256" key="8">
    <source>
        <dbReference type="ARBA" id="ARBA00023157"/>
    </source>
</evidence>
<evidence type="ECO:0000256" key="3">
    <source>
        <dbReference type="ARBA" id="ARBA00022692"/>
    </source>
</evidence>
<feature type="transmembrane region" description="Helical" evidence="10">
    <location>
        <begin position="155"/>
        <end position="174"/>
    </location>
</feature>
<feature type="transmembrane region" description="Helical" evidence="10">
    <location>
        <begin position="45"/>
        <end position="68"/>
    </location>
</feature>
<dbReference type="GO" id="GO:0048038">
    <property type="term" value="F:quinone binding"/>
    <property type="evidence" value="ECO:0007669"/>
    <property type="project" value="UniProtKB-KW"/>
</dbReference>
<keyword evidence="4" id="KW-0874">Quinone</keyword>
<evidence type="ECO:0000256" key="10">
    <source>
        <dbReference type="SAM" id="Phobius"/>
    </source>
</evidence>
<dbReference type="Gene3D" id="1.20.1440.130">
    <property type="entry name" value="VKOR domain"/>
    <property type="match status" value="1"/>
</dbReference>
<evidence type="ECO:0000256" key="9">
    <source>
        <dbReference type="ARBA" id="ARBA00023284"/>
    </source>
</evidence>
<organism evidence="12 13">
    <name type="scientific">Sorangium cellulosum</name>
    <name type="common">Polyangium cellulosum</name>
    <dbReference type="NCBI Taxonomy" id="56"/>
    <lineage>
        <taxon>Bacteria</taxon>
        <taxon>Pseudomonadati</taxon>
        <taxon>Myxococcota</taxon>
        <taxon>Polyangia</taxon>
        <taxon>Polyangiales</taxon>
        <taxon>Polyangiaceae</taxon>
        <taxon>Sorangium</taxon>
    </lineage>
</organism>
<keyword evidence="6" id="KW-0560">Oxidoreductase</keyword>
<keyword evidence="7 10" id="KW-0472">Membrane</keyword>
<accession>A0A4P2QS53</accession>
<evidence type="ECO:0000256" key="1">
    <source>
        <dbReference type="ARBA" id="ARBA00004141"/>
    </source>
</evidence>
<evidence type="ECO:0000259" key="11">
    <source>
        <dbReference type="SMART" id="SM00756"/>
    </source>
</evidence>
<keyword evidence="9" id="KW-0676">Redox-active center</keyword>
<dbReference type="InterPro" id="IPR012932">
    <property type="entry name" value="VKOR"/>
</dbReference>
<feature type="transmembrane region" description="Helical" evidence="10">
    <location>
        <begin position="125"/>
        <end position="146"/>
    </location>
</feature>